<proteinExistence type="predicted"/>
<evidence type="ECO:0000313" key="4">
    <source>
        <dbReference type="EMBL" id="MBB5336646.1"/>
    </source>
</evidence>
<dbReference type="PROSITE" id="PS51257">
    <property type="entry name" value="PROKAR_LIPOPROTEIN"/>
    <property type="match status" value="1"/>
</dbReference>
<dbReference type="PANTHER" id="PTHR35936">
    <property type="entry name" value="MEMBRANE-BOUND LYTIC MUREIN TRANSGLYCOSYLASE F"/>
    <property type="match status" value="1"/>
</dbReference>
<evidence type="ECO:0000259" key="3">
    <source>
        <dbReference type="SMART" id="SM00062"/>
    </source>
</evidence>
<feature type="chain" id="PRO_5039292190" evidence="2">
    <location>
        <begin position="26"/>
        <end position="284"/>
    </location>
</feature>
<dbReference type="Proteomes" id="UP000559117">
    <property type="component" value="Unassembled WGS sequence"/>
</dbReference>
<keyword evidence="1 2" id="KW-0732">Signal</keyword>
<dbReference type="Gene3D" id="3.40.190.10">
    <property type="entry name" value="Periplasmic binding protein-like II"/>
    <property type="match status" value="2"/>
</dbReference>
<feature type="signal peptide" evidence="2">
    <location>
        <begin position="1"/>
        <end position="25"/>
    </location>
</feature>
<feature type="domain" description="Solute-binding protein family 3/N-terminal" evidence="3">
    <location>
        <begin position="49"/>
        <end position="274"/>
    </location>
</feature>
<dbReference type="RefSeq" id="WP_183861766.1">
    <property type="nucleotide sequence ID" value="NZ_JACHFH010000021.1"/>
</dbReference>
<sequence>MIKNKKSFLTIALLSLIMLMSIVSGCGSTTASNDKSTDNSLAKIKEKGTLVVGMNADFAPYEFHAMVDGKDTIAGFDADVAREIAKDMGVKLEIKELSFDALMTTLQSKQVDVLISGLSATKERRKSVDFTDSYYHSPNVVLTTKEKLSQFNTFDDLKGKKIGVQLSSLQDHLMSKLLPDGNFSRIDSMSTLMLSLSQGQIDAIVTAEDTCKMAIASNPDLVIAKDIKIDDSSLDSPGVAVALPKDSPALKEQMNKTIKRLKDSGEFAKFVDKACALAASQQKK</sequence>
<organism evidence="4 5">
    <name type="scientific">Pectinatus brassicae</name>
    <dbReference type="NCBI Taxonomy" id="862415"/>
    <lineage>
        <taxon>Bacteria</taxon>
        <taxon>Bacillati</taxon>
        <taxon>Bacillota</taxon>
        <taxon>Negativicutes</taxon>
        <taxon>Selenomonadales</taxon>
        <taxon>Selenomonadaceae</taxon>
        <taxon>Pectinatus</taxon>
    </lineage>
</organism>
<accession>A0A840UHQ3</accession>
<dbReference type="SMART" id="SM00062">
    <property type="entry name" value="PBPb"/>
    <property type="match status" value="1"/>
</dbReference>
<dbReference type="AlphaFoldDB" id="A0A840UHQ3"/>
<dbReference type="Pfam" id="PF00497">
    <property type="entry name" value="SBP_bac_3"/>
    <property type="match status" value="1"/>
</dbReference>
<evidence type="ECO:0000313" key="5">
    <source>
        <dbReference type="Proteomes" id="UP000559117"/>
    </source>
</evidence>
<evidence type="ECO:0000256" key="2">
    <source>
        <dbReference type="SAM" id="SignalP"/>
    </source>
</evidence>
<keyword evidence="5" id="KW-1185">Reference proteome</keyword>
<comment type="caution">
    <text evidence="4">The sequence shown here is derived from an EMBL/GenBank/DDBJ whole genome shotgun (WGS) entry which is preliminary data.</text>
</comment>
<evidence type="ECO:0000256" key="1">
    <source>
        <dbReference type="ARBA" id="ARBA00022729"/>
    </source>
</evidence>
<name>A0A840UHQ3_9FIRM</name>
<dbReference type="SUPFAM" id="SSF53850">
    <property type="entry name" value="Periplasmic binding protein-like II"/>
    <property type="match status" value="1"/>
</dbReference>
<dbReference type="InterPro" id="IPR001638">
    <property type="entry name" value="Solute-binding_3/MltF_N"/>
</dbReference>
<dbReference type="EMBL" id="JACHFH010000021">
    <property type="protein sequence ID" value="MBB5336646.1"/>
    <property type="molecule type" value="Genomic_DNA"/>
</dbReference>
<protein>
    <submittedName>
        <fullName evidence="4">Polar amino acid transport system substrate-binding protein</fullName>
    </submittedName>
</protein>
<gene>
    <name evidence="4" type="ORF">HNR32_001797</name>
</gene>
<dbReference type="PANTHER" id="PTHR35936:SF17">
    <property type="entry name" value="ARGININE-BINDING EXTRACELLULAR PROTEIN ARTP"/>
    <property type="match status" value="1"/>
</dbReference>
<reference evidence="4 5" key="1">
    <citation type="submission" date="2020-08" db="EMBL/GenBank/DDBJ databases">
        <title>Genomic Encyclopedia of Type Strains, Phase IV (KMG-IV): sequencing the most valuable type-strain genomes for metagenomic binning, comparative biology and taxonomic classification.</title>
        <authorList>
            <person name="Goeker M."/>
        </authorList>
    </citation>
    <scope>NUCLEOTIDE SEQUENCE [LARGE SCALE GENOMIC DNA]</scope>
    <source>
        <strain evidence="4 5">DSM 24661</strain>
    </source>
</reference>